<dbReference type="eggNOG" id="COG1200">
    <property type="taxonomic scope" value="Bacteria"/>
</dbReference>
<dbReference type="InterPro" id="IPR027417">
    <property type="entry name" value="P-loop_NTPase"/>
</dbReference>
<sequence>MGITLDTALASLVANKRRVSALKSLGVVTVGDALTYYPFRVTDPVRLSTIREAQIGQQMAFVASVRDVRVVPGRTFRVIATVDDADFARARNMPGGTAQLTFFGGRKNYIDWVSMRLKSSPTLVVSGVPSEYMGQLQFTHPDVMTVAPSSPAANGTGVSGGAAAGSPVPSSLKYDADSLDDAILRVTRPRPVYHANSRISSERIHETILNLLWMMGARTSTQPGGAAGASVAEATALVPPSTESIAVQSGEGEVSPVDSSAGNPSAGNLPVDDRLSCAIPDILPEQVRAARGLLHRAEAFLAIHDPDSRSRFNSAIETLRYEEAFVSQISLLKARQHAHRSSAHACKLDAGSTDAAPADASSTGATVQKEQKDMSRNSSHDGSHGNLRDRFIASLPFSLTAGQRQVIDDIANDLSRDCPMQRLLQGEVGSGKTVVALAAMLQAVGAGYQTVLVAPTQVLAEQHYETIVTMLARLDETNVRSDSSGESDTTALTASVSSASPAIPVTLLTGGMKLAARRKALAASASGVPGIIVATHAAFSKTFQAPRLALVVIDEQHRFGVEQRESLNAKTDDGTTPHLLVMTATPIPRTAAMTWFGDLDISWLTELPGGRKPIRTVVVNEADVPTMVRMFQHIRQRIDAGERAYIVCPRIDADDESGEASAERNRAAEDNGRRSASHVRGGSRKAESVGIDDPYETYDENGETVARPPLHSVEEISGRLQKLPQFDGVRFATLTGRDKDDVKTQVMADFAAGETPVLVSTTVIEVGVDVKQASCIVIFDADRYGLSQLHQLRGRVGRGGTNSWAFLISRAEPGSIAEQRLEVIHHSLDGAEIAQADLEFRGAGDVLGDAQSGGKSSLKLLRVVKDADMIADARSRAEQILADDPELTDDVQLAGAVLDFTRGNETFLTSS</sequence>
<evidence type="ECO:0000256" key="7">
    <source>
        <dbReference type="ARBA" id="ARBA00023204"/>
    </source>
</evidence>
<gene>
    <name evidence="11" type="ORF">BREU_0534</name>
</gene>
<dbReference type="GO" id="GO:0003678">
    <property type="term" value="F:DNA helicase activity"/>
    <property type="evidence" value="ECO:0007669"/>
    <property type="project" value="UniProtKB-EC"/>
</dbReference>
<feature type="compositionally biased region" description="Low complexity" evidence="8">
    <location>
        <begin position="352"/>
        <end position="366"/>
    </location>
</feature>
<evidence type="ECO:0000259" key="9">
    <source>
        <dbReference type="PROSITE" id="PS51192"/>
    </source>
</evidence>
<feature type="region of interest" description="Disordered" evidence="8">
    <location>
        <begin position="352"/>
        <end position="386"/>
    </location>
</feature>
<dbReference type="Gene3D" id="3.40.50.300">
    <property type="entry name" value="P-loop containing nucleotide triphosphate hydrolases"/>
    <property type="match status" value="2"/>
</dbReference>
<keyword evidence="3 11" id="KW-0378">Hydrolase</keyword>
<dbReference type="SUPFAM" id="SSF50249">
    <property type="entry name" value="Nucleic acid-binding proteins"/>
    <property type="match status" value="1"/>
</dbReference>
<proteinExistence type="predicted"/>
<dbReference type="SMART" id="SM00490">
    <property type="entry name" value="HELICc"/>
    <property type="match status" value="1"/>
</dbReference>
<evidence type="ECO:0000256" key="1">
    <source>
        <dbReference type="ARBA" id="ARBA00022741"/>
    </source>
</evidence>
<dbReference type="PANTHER" id="PTHR47964:SF1">
    <property type="entry name" value="ATP-DEPENDENT DNA HELICASE HOMOLOG RECG, CHLOROPLASTIC"/>
    <property type="match status" value="1"/>
</dbReference>
<dbReference type="PROSITE" id="PS51192">
    <property type="entry name" value="HELICASE_ATP_BIND_1"/>
    <property type="match status" value="1"/>
</dbReference>
<feature type="compositionally biased region" description="Polar residues" evidence="8">
    <location>
        <begin position="257"/>
        <end position="266"/>
    </location>
</feature>
<dbReference type="EMBL" id="JGZK01000001">
    <property type="protein sequence ID" value="KFI88419.1"/>
    <property type="molecule type" value="Genomic_DNA"/>
</dbReference>
<keyword evidence="2" id="KW-0227">DNA damage</keyword>
<keyword evidence="5" id="KW-0067">ATP-binding</keyword>
<feature type="region of interest" description="Disordered" evidence="8">
    <location>
        <begin position="244"/>
        <end position="268"/>
    </location>
</feature>
<dbReference type="InterPro" id="IPR012340">
    <property type="entry name" value="NA-bd_OB-fold"/>
</dbReference>
<dbReference type="PANTHER" id="PTHR47964">
    <property type="entry name" value="ATP-DEPENDENT DNA HELICASE HOMOLOG RECG, CHLOROPLASTIC"/>
    <property type="match status" value="1"/>
</dbReference>
<keyword evidence="12" id="KW-1185">Reference proteome</keyword>
<dbReference type="Proteomes" id="UP000028984">
    <property type="component" value="Unassembled WGS sequence"/>
</dbReference>
<dbReference type="GO" id="GO:0016787">
    <property type="term" value="F:hydrolase activity"/>
    <property type="evidence" value="ECO:0007669"/>
    <property type="project" value="UniProtKB-KW"/>
</dbReference>
<comment type="caution">
    <text evidence="11">The sequence shown here is derived from an EMBL/GenBank/DDBJ whole genome shotgun (WGS) entry which is preliminary data.</text>
</comment>
<accession>A0A087CYR9</accession>
<keyword evidence="1" id="KW-0547">Nucleotide-binding</keyword>
<name>A0A087CYR9_9BIFI</name>
<dbReference type="SMART" id="SM00487">
    <property type="entry name" value="DEXDc"/>
    <property type="match status" value="1"/>
</dbReference>
<keyword evidence="6" id="KW-0238">DNA-binding</keyword>
<evidence type="ECO:0000313" key="11">
    <source>
        <dbReference type="EMBL" id="KFI88419.1"/>
    </source>
</evidence>
<keyword evidence="4 11" id="KW-0347">Helicase</keyword>
<feature type="compositionally biased region" description="Basic and acidic residues" evidence="8">
    <location>
        <begin position="661"/>
        <end position="673"/>
    </location>
</feature>
<dbReference type="EC" id="3.6.4.12" evidence="11"/>
<dbReference type="Pfam" id="PF00270">
    <property type="entry name" value="DEAD"/>
    <property type="match status" value="1"/>
</dbReference>
<dbReference type="InterPro" id="IPR047112">
    <property type="entry name" value="RecG/Mfd"/>
</dbReference>
<organism evidence="11 12">
    <name type="scientific">Bifidobacterium reuteri DSM 23975</name>
    <dbReference type="NCBI Taxonomy" id="1437610"/>
    <lineage>
        <taxon>Bacteria</taxon>
        <taxon>Bacillati</taxon>
        <taxon>Actinomycetota</taxon>
        <taxon>Actinomycetes</taxon>
        <taxon>Bifidobacteriales</taxon>
        <taxon>Bifidobacteriaceae</taxon>
        <taxon>Bifidobacterium</taxon>
    </lineage>
</organism>
<dbReference type="Pfam" id="PF00271">
    <property type="entry name" value="Helicase_C"/>
    <property type="match status" value="1"/>
</dbReference>
<dbReference type="AlphaFoldDB" id="A0A087CYR9"/>
<feature type="domain" description="Helicase ATP-binding" evidence="9">
    <location>
        <begin position="413"/>
        <end position="604"/>
    </location>
</feature>
<dbReference type="InterPro" id="IPR045562">
    <property type="entry name" value="RecG_dom3_C"/>
</dbReference>
<dbReference type="STRING" id="1437610.BREU_0534"/>
<evidence type="ECO:0000256" key="2">
    <source>
        <dbReference type="ARBA" id="ARBA00022763"/>
    </source>
</evidence>
<dbReference type="CDD" id="cd04488">
    <property type="entry name" value="RecG_wedge_OBF"/>
    <property type="match status" value="1"/>
</dbReference>
<dbReference type="GO" id="GO:0006281">
    <property type="term" value="P:DNA repair"/>
    <property type="evidence" value="ECO:0007669"/>
    <property type="project" value="UniProtKB-KW"/>
</dbReference>
<feature type="compositionally biased region" description="Basic and acidic residues" evidence="8">
    <location>
        <begin position="369"/>
        <end position="386"/>
    </location>
</feature>
<dbReference type="Pfam" id="PF19833">
    <property type="entry name" value="RecG_dom3_C"/>
    <property type="match status" value="1"/>
</dbReference>
<dbReference type="Gene3D" id="2.40.50.140">
    <property type="entry name" value="Nucleic acid-binding proteins"/>
    <property type="match status" value="1"/>
</dbReference>
<evidence type="ECO:0000313" key="12">
    <source>
        <dbReference type="Proteomes" id="UP000028984"/>
    </source>
</evidence>
<protein>
    <submittedName>
        <fullName evidence="11">RecG-like helicase</fullName>
        <ecNumber evidence="11">3.6.4.12</ecNumber>
    </submittedName>
</protein>
<dbReference type="RefSeq" id="WP_044089188.1">
    <property type="nucleotide sequence ID" value="NZ_JDUW01000006.1"/>
</dbReference>
<dbReference type="InterPro" id="IPR011545">
    <property type="entry name" value="DEAD/DEAH_box_helicase_dom"/>
</dbReference>
<evidence type="ECO:0000256" key="8">
    <source>
        <dbReference type="SAM" id="MobiDB-lite"/>
    </source>
</evidence>
<reference evidence="11 12" key="1">
    <citation type="submission" date="2014-03" db="EMBL/GenBank/DDBJ databases">
        <title>Genomics of Bifidobacteria.</title>
        <authorList>
            <person name="Ventura M."/>
            <person name="Milani C."/>
            <person name="Lugli G.A."/>
        </authorList>
    </citation>
    <scope>NUCLEOTIDE SEQUENCE [LARGE SCALE GENOMIC DNA]</scope>
    <source>
        <strain evidence="11 12">DSM 23975</strain>
    </source>
</reference>
<evidence type="ECO:0000256" key="6">
    <source>
        <dbReference type="ARBA" id="ARBA00023125"/>
    </source>
</evidence>
<evidence type="ECO:0000256" key="5">
    <source>
        <dbReference type="ARBA" id="ARBA00022840"/>
    </source>
</evidence>
<feature type="region of interest" description="Disordered" evidence="8">
    <location>
        <begin position="654"/>
        <end position="694"/>
    </location>
</feature>
<dbReference type="SUPFAM" id="SSF52540">
    <property type="entry name" value="P-loop containing nucleoside triphosphate hydrolases"/>
    <property type="match status" value="2"/>
</dbReference>
<evidence type="ECO:0000256" key="4">
    <source>
        <dbReference type="ARBA" id="ARBA00022806"/>
    </source>
</evidence>
<dbReference type="GO" id="GO:0005524">
    <property type="term" value="F:ATP binding"/>
    <property type="evidence" value="ECO:0007669"/>
    <property type="project" value="UniProtKB-KW"/>
</dbReference>
<keyword evidence="7" id="KW-0234">DNA repair</keyword>
<dbReference type="PROSITE" id="PS51194">
    <property type="entry name" value="HELICASE_CTER"/>
    <property type="match status" value="1"/>
</dbReference>
<dbReference type="InterPro" id="IPR014001">
    <property type="entry name" value="Helicase_ATP-bd"/>
</dbReference>
<evidence type="ECO:0000256" key="3">
    <source>
        <dbReference type="ARBA" id="ARBA00022801"/>
    </source>
</evidence>
<dbReference type="OrthoDB" id="9804325at2"/>
<dbReference type="InterPro" id="IPR001650">
    <property type="entry name" value="Helicase_C-like"/>
</dbReference>
<evidence type="ECO:0000259" key="10">
    <source>
        <dbReference type="PROSITE" id="PS51194"/>
    </source>
</evidence>
<feature type="domain" description="Helicase C-terminal" evidence="10">
    <location>
        <begin position="690"/>
        <end position="839"/>
    </location>
</feature>
<dbReference type="GO" id="GO:0003677">
    <property type="term" value="F:DNA binding"/>
    <property type="evidence" value="ECO:0007669"/>
    <property type="project" value="UniProtKB-KW"/>
</dbReference>